<evidence type="ECO:0000313" key="2">
    <source>
        <dbReference type="Proteomes" id="UP000229740"/>
    </source>
</evidence>
<sequence>MDSFADNRAIWLPNRFAISDAFFVEIFDGDNLIQGFFRILTGKEYVVGEFGKWRQSSQTFYGEFRSKKLFQWYQKYSHHWLEAEN</sequence>
<protein>
    <submittedName>
        <fullName evidence="1">Uncharacterized protein</fullName>
    </submittedName>
</protein>
<dbReference type="AlphaFoldDB" id="A0A2G6E1Q6"/>
<accession>A0A2G6E1Q6</accession>
<dbReference type="Proteomes" id="UP000229740">
    <property type="component" value="Unassembled WGS sequence"/>
</dbReference>
<name>A0A2G6E1Q6_9BACT</name>
<reference evidence="1 2" key="1">
    <citation type="submission" date="2017-10" db="EMBL/GenBank/DDBJ databases">
        <title>Novel microbial diversity and functional potential in the marine mammal oral microbiome.</title>
        <authorList>
            <person name="Dudek N.K."/>
            <person name="Sun C.L."/>
            <person name="Burstein D."/>
            <person name="Kantor R.S."/>
            <person name="Aliaga Goltsman D.S."/>
            <person name="Bik E.M."/>
            <person name="Thomas B.C."/>
            <person name="Banfield J.F."/>
            <person name="Relman D.A."/>
        </authorList>
    </citation>
    <scope>NUCLEOTIDE SEQUENCE [LARGE SCALE GENOMIC DNA]</scope>
    <source>
        <strain evidence="1">DOLZORAL124_49_17</strain>
    </source>
</reference>
<evidence type="ECO:0000313" key="1">
    <source>
        <dbReference type="EMBL" id="PID55691.1"/>
    </source>
</evidence>
<comment type="caution">
    <text evidence="1">The sequence shown here is derived from an EMBL/GenBank/DDBJ whole genome shotgun (WGS) entry which is preliminary data.</text>
</comment>
<gene>
    <name evidence="1" type="ORF">CSB45_14760</name>
</gene>
<dbReference type="EMBL" id="PDPS01000049">
    <property type="protein sequence ID" value="PID55691.1"/>
    <property type="molecule type" value="Genomic_DNA"/>
</dbReference>
<proteinExistence type="predicted"/>
<organism evidence="1 2">
    <name type="scientific">candidate division KSB3 bacterium</name>
    <dbReference type="NCBI Taxonomy" id="2044937"/>
    <lineage>
        <taxon>Bacteria</taxon>
        <taxon>candidate division KSB3</taxon>
    </lineage>
</organism>